<dbReference type="EMBL" id="DQZR01000250">
    <property type="protein sequence ID" value="HDM36759.1"/>
    <property type="molecule type" value="Genomic_DNA"/>
</dbReference>
<accession>A0A7C1B4A8</accession>
<organism evidence="1">
    <name type="scientific">Candidatus Syntropharchaeum butanivorans</name>
    <dbReference type="NCBI Taxonomy" id="1839936"/>
    <lineage>
        <taxon>Archaea</taxon>
        <taxon>Methanobacteriati</taxon>
        <taxon>Methanobacteriota</taxon>
        <taxon>Stenosarchaea group</taxon>
        <taxon>Methanomicrobia</taxon>
        <taxon>Methanosarcinales</taxon>
        <taxon>ANME-2 cluster</taxon>
        <taxon>Candidatus Syntropharchaeum</taxon>
    </lineage>
</organism>
<gene>
    <name evidence="1" type="ORF">ENG09_05900</name>
</gene>
<evidence type="ECO:0000313" key="1">
    <source>
        <dbReference type="EMBL" id="HDM36759.1"/>
    </source>
</evidence>
<protein>
    <submittedName>
        <fullName evidence="1">Uncharacterized protein</fullName>
    </submittedName>
</protein>
<dbReference type="AlphaFoldDB" id="A0A7C1B4A8"/>
<sequence length="183" mass="20657">MPPIDYSVTKKIIENGMVNVDKLCPHSGFDNDIYNIPACKAKIVNKEPLYTYVPDAGRFLGPKTTKAKALVYGGEATPLYVYTCENGHKWVRWEGWCDVPVVEPGTNNLRLPAEKFTNEGKMFGWIEEHGEPRAPPGYVAIVEKIEKEGYKPTQDELDQYGITPEGKGHGNPVEYELRRWGLK</sequence>
<dbReference type="Proteomes" id="UP000885863">
    <property type="component" value="Unassembled WGS sequence"/>
</dbReference>
<proteinExistence type="predicted"/>
<comment type="caution">
    <text evidence="1">The sequence shown here is derived from an EMBL/GenBank/DDBJ whole genome shotgun (WGS) entry which is preliminary data.</text>
</comment>
<name>A0A7C1B4A8_9EURY</name>
<reference evidence="1" key="1">
    <citation type="journal article" date="2020" name="mSystems">
        <title>Genome- and Community-Level Interaction Insights into Carbon Utilization and Element Cycling Functions of Hydrothermarchaeota in Hydrothermal Sediment.</title>
        <authorList>
            <person name="Zhou Z."/>
            <person name="Liu Y."/>
            <person name="Xu W."/>
            <person name="Pan J."/>
            <person name="Luo Z.H."/>
            <person name="Li M."/>
        </authorList>
    </citation>
    <scope>NUCLEOTIDE SEQUENCE [LARGE SCALE GENOMIC DNA]</scope>
    <source>
        <strain evidence="1">HyVt-185</strain>
    </source>
</reference>